<gene>
    <name evidence="5" type="ORF">DVW87_14040</name>
</gene>
<dbReference type="OrthoDB" id="7432909at2"/>
<dbReference type="Proteomes" id="UP000253918">
    <property type="component" value="Unassembled WGS sequence"/>
</dbReference>
<feature type="compositionally biased region" description="Pro residues" evidence="3">
    <location>
        <begin position="121"/>
        <end position="133"/>
    </location>
</feature>
<dbReference type="Pfam" id="PF08797">
    <property type="entry name" value="HIRAN"/>
    <property type="match status" value="1"/>
</dbReference>
<proteinExistence type="predicted"/>
<name>A0A369VQP3_9SPHN</name>
<reference evidence="5 6" key="1">
    <citation type="submission" date="2018-07" db="EMBL/GenBank/DDBJ databases">
        <title>a novel species of Sphingomonas isolated from the rhizosphere soil of Araceae plant.</title>
        <authorList>
            <person name="Zhiyong W."/>
            <person name="Qinglan Z."/>
            <person name="Zhiwei F."/>
            <person name="Ding X."/>
            <person name="Gejiao W."/>
            <person name="Shixue Z."/>
        </authorList>
    </citation>
    <scope>NUCLEOTIDE SEQUENCE [LARGE SCALE GENOMIC DNA]</scope>
    <source>
        <strain evidence="5 6">WZY 27</strain>
    </source>
</reference>
<keyword evidence="1" id="KW-0479">Metal-binding</keyword>
<dbReference type="EMBL" id="QQNB01000003">
    <property type="protein sequence ID" value="RDE04704.1"/>
    <property type="molecule type" value="Genomic_DNA"/>
</dbReference>
<evidence type="ECO:0000313" key="5">
    <source>
        <dbReference type="EMBL" id="RDE04704.1"/>
    </source>
</evidence>
<feature type="region of interest" description="Disordered" evidence="3">
    <location>
        <begin position="121"/>
        <end position="143"/>
    </location>
</feature>
<evidence type="ECO:0000256" key="3">
    <source>
        <dbReference type="SAM" id="MobiDB-lite"/>
    </source>
</evidence>
<keyword evidence="6" id="KW-1185">Reference proteome</keyword>
<accession>A0A369VQP3</accession>
<dbReference type="InterPro" id="IPR014905">
    <property type="entry name" value="HIRAN"/>
</dbReference>
<feature type="domain" description="HIRAN" evidence="4">
    <location>
        <begin position="26"/>
        <end position="119"/>
    </location>
</feature>
<sequence length="143" mass="15538">MFRRCADLSPNPEVGAAPRELSLAIVGLDHPNADGSNRRFEVALCEPGHPVCLVPEPKNPVDPHAVAVLSMNQIQLGYIPFERSGWISTLLSAGERYEAFFQDHGRCAAIIRVRFGGGPPTMPAPRYTPPQPIDPADLVDWGA</sequence>
<dbReference type="GO" id="GO:0016818">
    <property type="term" value="F:hydrolase activity, acting on acid anhydrides, in phosphorus-containing anhydrides"/>
    <property type="evidence" value="ECO:0007669"/>
    <property type="project" value="InterPro"/>
</dbReference>
<dbReference type="GO" id="GO:0003676">
    <property type="term" value="F:nucleic acid binding"/>
    <property type="evidence" value="ECO:0007669"/>
    <property type="project" value="InterPro"/>
</dbReference>
<evidence type="ECO:0000256" key="2">
    <source>
        <dbReference type="ARBA" id="ARBA00022801"/>
    </source>
</evidence>
<evidence type="ECO:0000259" key="4">
    <source>
        <dbReference type="SMART" id="SM00910"/>
    </source>
</evidence>
<organism evidence="5 6">
    <name type="scientific">Sphingomonas aracearum</name>
    <dbReference type="NCBI Taxonomy" id="2283317"/>
    <lineage>
        <taxon>Bacteria</taxon>
        <taxon>Pseudomonadati</taxon>
        <taxon>Pseudomonadota</taxon>
        <taxon>Alphaproteobacteria</taxon>
        <taxon>Sphingomonadales</taxon>
        <taxon>Sphingomonadaceae</taxon>
        <taxon>Sphingomonas</taxon>
    </lineage>
</organism>
<dbReference type="GO" id="GO:0008270">
    <property type="term" value="F:zinc ion binding"/>
    <property type="evidence" value="ECO:0007669"/>
    <property type="project" value="InterPro"/>
</dbReference>
<dbReference type="SMART" id="SM00910">
    <property type="entry name" value="HIRAN"/>
    <property type="match status" value="1"/>
</dbReference>
<evidence type="ECO:0000313" key="6">
    <source>
        <dbReference type="Proteomes" id="UP000253918"/>
    </source>
</evidence>
<comment type="caution">
    <text evidence="5">The sequence shown here is derived from an EMBL/GenBank/DDBJ whole genome shotgun (WGS) entry which is preliminary data.</text>
</comment>
<evidence type="ECO:0000256" key="1">
    <source>
        <dbReference type="ARBA" id="ARBA00022723"/>
    </source>
</evidence>
<keyword evidence="2" id="KW-0378">Hydrolase</keyword>
<dbReference type="Gene3D" id="3.30.70.2330">
    <property type="match status" value="1"/>
</dbReference>
<protein>
    <recommendedName>
        <fullName evidence="4">HIRAN domain-containing protein</fullName>
    </recommendedName>
</protein>
<dbReference type="AlphaFoldDB" id="A0A369VQP3"/>